<dbReference type="AlphaFoldDB" id="A0A327Z6N1"/>
<accession>A0A327Z6N1</accession>
<dbReference type="Proteomes" id="UP000249341">
    <property type="component" value="Unassembled WGS sequence"/>
</dbReference>
<protein>
    <submittedName>
        <fullName evidence="1">Uncharacterized protein</fullName>
    </submittedName>
</protein>
<sequence>MIPATTVCGAFTTTGSFTLRVSRLAAGVLAGVTTLTVLAGCAGEKLQALEPKLELRNAAKQLGEAQQAGFTIKINGSADDLVAAAKLDAAKSGEKTDEVTEDDAKILRQLFNSSFTIAFDKAGEGVDDDRALFGATIDGVAGTEIRIADKTMYVKAPITELATKFGASADEVKTLSEETVGAAGGFDAFFDGKWVSLDVAKLTELAESGAGVPAKDVEQEKALKEFSTSATNLVEGADIVRDENDDTHLIVTSSTAKAYAEVKRLVTALDNEALTDTFGAEAPADKPIVLDLWIKDGKLTAAEINMLQFIDGATGRVALRLEVTTGAAITAPEGATKLDVDQLLGGTQPYVSVPGAKAGEGTDLSEEDLKELEELLGGVTPAATA</sequence>
<gene>
    <name evidence="1" type="ORF">B0I29_115145</name>
</gene>
<keyword evidence="2" id="KW-1185">Reference proteome</keyword>
<organism evidence="1 2">
    <name type="scientific">Actinoplanes lutulentus</name>
    <dbReference type="NCBI Taxonomy" id="1287878"/>
    <lineage>
        <taxon>Bacteria</taxon>
        <taxon>Bacillati</taxon>
        <taxon>Actinomycetota</taxon>
        <taxon>Actinomycetes</taxon>
        <taxon>Micromonosporales</taxon>
        <taxon>Micromonosporaceae</taxon>
        <taxon>Actinoplanes</taxon>
    </lineage>
</organism>
<comment type="caution">
    <text evidence="1">The sequence shown here is derived from an EMBL/GenBank/DDBJ whole genome shotgun (WGS) entry which is preliminary data.</text>
</comment>
<dbReference type="EMBL" id="QLMJ01000015">
    <property type="protein sequence ID" value="RAK31339.1"/>
    <property type="molecule type" value="Genomic_DNA"/>
</dbReference>
<evidence type="ECO:0000313" key="2">
    <source>
        <dbReference type="Proteomes" id="UP000249341"/>
    </source>
</evidence>
<evidence type="ECO:0000313" key="1">
    <source>
        <dbReference type="EMBL" id="RAK31339.1"/>
    </source>
</evidence>
<name>A0A327Z6N1_9ACTN</name>
<reference evidence="1 2" key="1">
    <citation type="submission" date="2018-06" db="EMBL/GenBank/DDBJ databases">
        <title>Genomic Encyclopedia of Type Strains, Phase III (KMG-III): the genomes of soil and plant-associated and newly described type strains.</title>
        <authorList>
            <person name="Whitman W."/>
        </authorList>
    </citation>
    <scope>NUCLEOTIDE SEQUENCE [LARGE SCALE GENOMIC DNA]</scope>
    <source>
        <strain evidence="1 2">CGMCC 4.7090</strain>
    </source>
</reference>
<proteinExistence type="predicted"/>